<evidence type="ECO:0000313" key="3">
    <source>
        <dbReference type="EMBL" id="KAA6416187.1"/>
    </source>
</evidence>
<proteinExistence type="predicted"/>
<comment type="caution">
    <text evidence="3">The sequence shown here is derived from an EMBL/GenBank/DDBJ whole genome shotgun (WGS) entry which is preliminary data.</text>
</comment>
<name>A0A5M8Q482_9LECA</name>
<evidence type="ECO:0000256" key="2">
    <source>
        <dbReference type="SAM" id="SignalP"/>
    </source>
</evidence>
<dbReference type="OrthoDB" id="5280194at2759"/>
<dbReference type="Proteomes" id="UP000324767">
    <property type="component" value="Unassembled WGS sequence"/>
</dbReference>
<feature type="region of interest" description="Disordered" evidence="1">
    <location>
        <begin position="390"/>
        <end position="425"/>
    </location>
</feature>
<sequence>MQSVIIALLPFVLRALCGVLARQDPGLQSIPATSQDPSTFWNQAVPELVGEPSQSNDPISSIYGARSVDLPFYRLYHGNITFFAPGQLNTATGNTDVWNSNSNGVIINNDNANQSACGIPDNAFIVSKVAIHPYFLKFAPLDRYCMQDVCISFWKEDGTSDMMLKVTDICSTDPSDPTYCATPASIKVDRSKVKIMAGLTDNDPSLQGDQYPEMTWWFFMKCWDDGLAQLAYNGSQNWFANPPLPNNLQWAQNTAMQQWQNNNAAYPTHGWDTYPNGGYNTERDNITSPPITDWVAGSEPSWQPLAGGLGWGKPRQGSTGQVYAGSSLGGSSASSVSSSSTSAIYAASGSSVVAPSVSSATSSTLAGDPGYSVSATSSFTSSAPSFSMSPSSTYSSPSAASTASPQSTSLPLTLPSDTTSAATTATADSSITNYAAVSATTTSSASTISSTDKVYGNVGGDDDDSDVCEV</sequence>
<feature type="region of interest" description="Disordered" evidence="1">
    <location>
        <begin position="448"/>
        <end position="470"/>
    </location>
</feature>
<feature type="chain" id="PRO_5024387879" evidence="2">
    <location>
        <begin position="22"/>
        <end position="470"/>
    </location>
</feature>
<reference evidence="3 4" key="1">
    <citation type="submission" date="2019-09" db="EMBL/GenBank/DDBJ databases">
        <title>The hologenome of the rock-dwelling lichen Lasallia pustulata.</title>
        <authorList>
            <person name="Greshake Tzovaras B."/>
            <person name="Segers F."/>
            <person name="Bicker A."/>
            <person name="Dal Grande F."/>
            <person name="Otte J."/>
            <person name="Hankeln T."/>
            <person name="Schmitt I."/>
            <person name="Ebersberger I."/>
        </authorList>
    </citation>
    <scope>NUCLEOTIDE SEQUENCE [LARGE SCALE GENOMIC DNA]</scope>
    <source>
        <strain evidence="3">A1-1</strain>
    </source>
</reference>
<evidence type="ECO:0000313" key="4">
    <source>
        <dbReference type="Proteomes" id="UP000324767"/>
    </source>
</evidence>
<accession>A0A5M8Q482</accession>
<feature type="signal peptide" evidence="2">
    <location>
        <begin position="1"/>
        <end position="21"/>
    </location>
</feature>
<gene>
    <name evidence="3" type="ORF">FRX48_00907</name>
</gene>
<evidence type="ECO:0000256" key="1">
    <source>
        <dbReference type="SAM" id="MobiDB-lite"/>
    </source>
</evidence>
<dbReference type="AlphaFoldDB" id="A0A5M8Q482"/>
<feature type="region of interest" description="Disordered" evidence="1">
    <location>
        <begin position="276"/>
        <end position="299"/>
    </location>
</feature>
<protein>
    <submittedName>
        <fullName evidence="3">Uncharacterized protein</fullName>
    </submittedName>
</protein>
<dbReference type="EMBL" id="VXIT01000001">
    <property type="protein sequence ID" value="KAA6416187.1"/>
    <property type="molecule type" value="Genomic_DNA"/>
</dbReference>
<organism evidence="3 4">
    <name type="scientific">Lasallia pustulata</name>
    <dbReference type="NCBI Taxonomy" id="136370"/>
    <lineage>
        <taxon>Eukaryota</taxon>
        <taxon>Fungi</taxon>
        <taxon>Dikarya</taxon>
        <taxon>Ascomycota</taxon>
        <taxon>Pezizomycotina</taxon>
        <taxon>Lecanoromycetes</taxon>
        <taxon>OSLEUM clade</taxon>
        <taxon>Umbilicariomycetidae</taxon>
        <taxon>Umbilicariales</taxon>
        <taxon>Umbilicariaceae</taxon>
        <taxon>Lasallia</taxon>
    </lineage>
</organism>
<feature type="compositionally biased region" description="Acidic residues" evidence="1">
    <location>
        <begin position="460"/>
        <end position="470"/>
    </location>
</feature>
<keyword evidence="2" id="KW-0732">Signal</keyword>